<feature type="compositionally biased region" description="Polar residues" evidence="2">
    <location>
        <begin position="420"/>
        <end position="431"/>
    </location>
</feature>
<keyword evidence="4" id="KW-1185">Reference proteome</keyword>
<gene>
    <name evidence="5" type="primary">LOC103508462</name>
</gene>
<feature type="compositionally biased region" description="Acidic residues" evidence="2">
    <location>
        <begin position="525"/>
        <end position="537"/>
    </location>
</feature>
<reference evidence="5" key="1">
    <citation type="submission" date="2025-08" db="UniProtKB">
        <authorList>
            <consortium name="RefSeq"/>
        </authorList>
    </citation>
    <scope>IDENTIFICATION</scope>
</reference>
<dbReference type="KEGG" id="dci:103508462"/>
<feature type="region of interest" description="Disordered" evidence="2">
    <location>
        <begin position="516"/>
        <end position="555"/>
    </location>
</feature>
<dbReference type="GeneID" id="103508462"/>
<feature type="compositionally biased region" description="Basic and acidic residues" evidence="2">
    <location>
        <begin position="407"/>
        <end position="419"/>
    </location>
</feature>
<dbReference type="AlphaFoldDB" id="A0A1S3CZX3"/>
<evidence type="ECO:0000256" key="3">
    <source>
        <dbReference type="SAM" id="SignalP"/>
    </source>
</evidence>
<proteinExistence type="predicted"/>
<sequence>MCRAKLLLLLGFTIFGTQANDTPSDYGDYVFSKRHLSSLARDGLIPGKRYVASLIKNVKPPVYYQPQSKKFVHPFHVFQKLDLPEEEKRYIGTVLAKSGHRSYGQDKRSLLDGMIFGEDMRQYLQSNSDKKYDSNFSEDMGVLLGNNRDKKSYGVDGMVFGEDFRRFNPYESTMDEEKRNKLPYPLLRNGKRSYGVDGLIFGEDMRRYLQNPPDEDKRGFNSLMDQMILGEDLRNEDLLEGYGKRSYSLMDGIVFGEDLRDKVLNNYNEKRGHGLMDGMVFAEDLRKAIQEASVRKEKQQMKDEKDMTGQKSYPSKTLSKAGGKRSVQALARDGYLGRTSDQGKRAGVEAMARNGLLKSINGKQGKRAGLEALARNGYLNKCPNNGQSNKRGLSILAKNGLMPKSDSQNKRDPADHNEDYNNLNADDSSAQDYYYNPRPRPYLSYFVNKRPFLGHKISASATTRNIPFIERDVIPSGDKKSYDSEESLQDSDDYDIQKRYVAALLKEASSPAKINIRDVPKSIEEGSEEDVSTEEQNEQSQSKRSYMGENPLNDEFTMPVMQNSASRDVDEVMNELARLSNNNKRYYAVKGGGRILGGRLQELGKHKQTQAGHRGFL</sequence>
<evidence type="ECO:0000256" key="2">
    <source>
        <dbReference type="SAM" id="MobiDB-lite"/>
    </source>
</evidence>
<feature type="region of interest" description="Disordered" evidence="2">
    <location>
        <begin position="400"/>
        <end position="433"/>
    </location>
</feature>
<evidence type="ECO:0000313" key="4">
    <source>
        <dbReference type="Proteomes" id="UP000079169"/>
    </source>
</evidence>
<dbReference type="Proteomes" id="UP000079169">
    <property type="component" value="Unplaced"/>
</dbReference>
<dbReference type="RefSeq" id="XP_008471237.1">
    <property type="nucleotide sequence ID" value="XM_008473015.3"/>
</dbReference>
<feature type="signal peptide" evidence="3">
    <location>
        <begin position="1"/>
        <end position="19"/>
    </location>
</feature>
<keyword evidence="1" id="KW-0175">Coiled coil</keyword>
<evidence type="ECO:0000256" key="1">
    <source>
        <dbReference type="SAM" id="Coils"/>
    </source>
</evidence>
<feature type="region of interest" description="Disordered" evidence="2">
    <location>
        <begin position="294"/>
        <end position="325"/>
    </location>
</feature>
<organism evidence="4 5">
    <name type="scientific">Diaphorina citri</name>
    <name type="common">Asian citrus psyllid</name>
    <dbReference type="NCBI Taxonomy" id="121845"/>
    <lineage>
        <taxon>Eukaryota</taxon>
        <taxon>Metazoa</taxon>
        <taxon>Ecdysozoa</taxon>
        <taxon>Arthropoda</taxon>
        <taxon>Hexapoda</taxon>
        <taxon>Insecta</taxon>
        <taxon>Pterygota</taxon>
        <taxon>Neoptera</taxon>
        <taxon>Paraneoptera</taxon>
        <taxon>Hemiptera</taxon>
        <taxon>Sternorrhyncha</taxon>
        <taxon>Psylloidea</taxon>
        <taxon>Psyllidae</taxon>
        <taxon>Diaphorininae</taxon>
        <taxon>Diaphorina</taxon>
    </lineage>
</organism>
<evidence type="ECO:0000313" key="5">
    <source>
        <dbReference type="RefSeq" id="XP_008471237.1"/>
    </source>
</evidence>
<accession>A0A1S3CZX3</accession>
<keyword evidence="3" id="KW-0732">Signal</keyword>
<protein>
    <submittedName>
        <fullName evidence="5">Uncharacterized protein LOC103508462 isoform X2</fullName>
    </submittedName>
</protein>
<feature type="compositionally biased region" description="Polar residues" evidence="2">
    <location>
        <begin position="309"/>
        <end position="318"/>
    </location>
</feature>
<name>A0A1S3CZX3_DIACI</name>
<feature type="chain" id="PRO_5010168030" evidence="3">
    <location>
        <begin position="20"/>
        <end position="617"/>
    </location>
</feature>
<feature type="coiled-coil region" evidence="1">
    <location>
        <begin position="562"/>
        <end position="589"/>
    </location>
</feature>
<feature type="compositionally biased region" description="Basic and acidic residues" evidence="2">
    <location>
        <begin position="294"/>
        <end position="308"/>
    </location>
</feature>